<reference evidence="6" key="1">
    <citation type="journal article" date="2023" name="Commun. Biol.">
        <title>Genome analysis of Parmales, the sister group of diatoms, reveals the evolutionary specialization of diatoms from phago-mixotrophs to photoautotrophs.</title>
        <authorList>
            <person name="Ban H."/>
            <person name="Sato S."/>
            <person name="Yoshikawa S."/>
            <person name="Yamada K."/>
            <person name="Nakamura Y."/>
            <person name="Ichinomiya M."/>
            <person name="Sato N."/>
            <person name="Blanc-Mathieu R."/>
            <person name="Endo H."/>
            <person name="Kuwata A."/>
            <person name="Ogata H."/>
        </authorList>
    </citation>
    <scope>NUCLEOTIDE SEQUENCE [LARGE SCALE GENOMIC DNA]</scope>
    <source>
        <strain evidence="6">NIES 3699</strain>
    </source>
</reference>
<evidence type="ECO:0000256" key="2">
    <source>
        <dbReference type="PROSITE-ProRule" id="PRU00332"/>
    </source>
</evidence>
<feature type="compositionally biased region" description="Low complexity" evidence="3">
    <location>
        <begin position="53"/>
        <end position="67"/>
    </location>
</feature>
<dbReference type="SUPFAM" id="SSF46785">
    <property type="entry name" value="Winged helix' DNA-binding domain"/>
    <property type="match status" value="1"/>
</dbReference>
<dbReference type="PROSITE" id="PS50961">
    <property type="entry name" value="HTH_LA"/>
    <property type="match status" value="1"/>
</dbReference>
<dbReference type="PANTHER" id="PTHR22792">
    <property type="entry name" value="LUPUS LA PROTEIN-RELATED"/>
    <property type="match status" value="1"/>
</dbReference>
<feature type="compositionally biased region" description="Polar residues" evidence="3">
    <location>
        <begin position="14"/>
        <end position="25"/>
    </location>
</feature>
<feature type="compositionally biased region" description="Basic and acidic residues" evidence="3">
    <location>
        <begin position="80"/>
        <end position="96"/>
    </location>
</feature>
<comment type="caution">
    <text evidence="5">The sequence shown here is derived from an EMBL/GenBank/DDBJ whole genome shotgun (WGS) entry which is preliminary data.</text>
</comment>
<dbReference type="InterPro" id="IPR006630">
    <property type="entry name" value="La_HTH"/>
</dbReference>
<feature type="compositionally biased region" description="Pro residues" evidence="3">
    <location>
        <begin position="159"/>
        <end position="169"/>
    </location>
</feature>
<dbReference type="InterPro" id="IPR036388">
    <property type="entry name" value="WH-like_DNA-bd_sf"/>
</dbReference>
<feature type="compositionally biased region" description="Low complexity" evidence="3">
    <location>
        <begin position="238"/>
        <end position="258"/>
    </location>
</feature>
<dbReference type="InterPro" id="IPR036390">
    <property type="entry name" value="WH_DNA-bd_sf"/>
</dbReference>
<dbReference type="Gene3D" id="1.10.10.10">
    <property type="entry name" value="Winged helix-like DNA-binding domain superfamily/Winged helix DNA-binding domain"/>
    <property type="match status" value="1"/>
</dbReference>
<proteinExistence type="predicted"/>
<accession>A0A9W7CHJ6</accession>
<dbReference type="GO" id="GO:0005737">
    <property type="term" value="C:cytoplasm"/>
    <property type="evidence" value="ECO:0007669"/>
    <property type="project" value="UniProtKB-ARBA"/>
</dbReference>
<dbReference type="PANTHER" id="PTHR22792:SF132">
    <property type="entry name" value="LA-RELATED PROTEIN 1"/>
    <property type="match status" value="1"/>
</dbReference>
<evidence type="ECO:0000313" key="5">
    <source>
        <dbReference type="EMBL" id="GMI04726.1"/>
    </source>
</evidence>
<dbReference type="SMART" id="SM00715">
    <property type="entry name" value="LA"/>
    <property type="match status" value="1"/>
</dbReference>
<feature type="compositionally biased region" description="Low complexity" evidence="3">
    <location>
        <begin position="441"/>
        <end position="450"/>
    </location>
</feature>
<dbReference type="Proteomes" id="UP001165160">
    <property type="component" value="Unassembled WGS sequence"/>
</dbReference>
<feature type="compositionally biased region" description="Low complexity" evidence="3">
    <location>
        <begin position="101"/>
        <end position="124"/>
    </location>
</feature>
<feature type="domain" description="HTH La-type RNA-binding" evidence="4">
    <location>
        <begin position="306"/>
        <end position="397"/>
    </location>
</feature>
<feature type="region of interest" description="Disordered" evidence="3">
    <location>
        <begin position="1"/>
        <end position="304"/>
    </location>
</feature>
<feature type="compositionally biased region" description="Low complexity" evidence="3">
    <location>
        <begin position="198"/>
        <end position="219"/>
    </location>
</feature>
<evidence type="ECO:0000256" key="3">
    <source>
        <dbReference type="SAM" id="MobiDB-lite"/>
    </source>
</evidence>
<dbReference type="GO" id="GO:0003723">
    <property type="term" value="F:RNA binding"/>
    <property type="evidence" value="ECO:0007669"/>
    <property type="project" value="UniProtKB-UniRule"/>
</dbReference>
<feature type="compositionally biased region" description="Basic residues" evidence="3">
    <location>
        <begin position="279"/>
        <end position="291"/>
    </location>
</feature>
<keyword evidence="6" id="KW-1185">Reference proteome</keyword>
<feature type="region of interest" description="Disordered" evidence="3">
    <location>
        <begin position="431"/>
        <end position="456"/>
    </location>
</feature>
<protein>
    <recommendedName>
        <fullName evidence="4">HTH La-type RNA-binding domain-containing protein</fullName>
    </recommendedName>
</protein>
<feature type="compositionally biased region" description="Polar residues" evidence="3">
    <location>
        <begin position="175"/>
        <end position="193"/>
    </location>
</feature>
<dbReference type="EMBL" id="BRXX01000320">
    <property type="protein sequence ID" value="GMI04726.1"/>
    <property type="molecule type" value="Genomic_DNA"/>
</dbReference>
<feature type="compositionally biased region" description="Basic and acidic residues" evidence="3">
    <location>
        <begin position="125"/>
        <end position="155"/>
    </location>
</feature>
<gene>
    <name evidence="5" type="ORF">TrVE_jg9415</name>
</gene>
<sequence length="456" mass="48861">MPVHAISKPKVWGNLTTESDGRQQTAASSAASAWGRSPDFAGVNSKSKPSAQPTVSLPTAPSSAPSLKGAWGQQNLLRKIAGEDTRCDKIQFEHPAPKANPSSDVAPSPSSGSAAPAPVAVAVPRPERKLSYAETLKAKEEQKRKDVAKAAKAERAPPSTAPPMSPPTFRPVNAVGTSNDVPNANADQDTSVAPPSSPSASTSTSSSNSCSNSSNNNKPNSPPQTPNAQPNPTKPEHNMPMSPTNPNSPPMSSGGNPSQPRPVPSQPQRNSNQQPHKNQQQKKNKKNKKKNYNYNKNSQRSTPTMSEWRDYYNRCAVAQVEYYFTEDNLAKDVFLRSRMDVEGFVPLSLIVQFNAIRQLGVDYNTLRSLLVTSPYLDVDLENELVRLRNGWAKWLLSVDGSEVRGCPKYIKVNYAKAASLPLTSATSAGNGNISPPAMTVSDASSSSSSDTGQEIS</sequence>
<evidence type="ECO:0000256" key="1">
    <source>
        <dbReference type="ARBA" id="ARBA00022884"/>
    </source>
</evidence>
<keyword evidence="1 2" id="KW-0694">RNA-binding</keyword>
<evidence type="ECO:0000259" key="4">
    <source>
        <dbReference type="PROSITE" id="PS50961"/>
    </source>
</evidence>
<dbReference type="CDD" id="cd07323">
    <property type="entry name" value="LAM"/>
    <property type="match status" value="1"/>
</dbReference>
<evidence type="ECO:0000313" key="6">
    <source>
        <dbReference type="Proteomes" id="UP001165160"/>
    </source>
</evidence>
<dbReference type="AlphaFoldDB" id="A0A9W7CHJ6"/>
<feature type="compositionally biased region" description="Low complexity" evidence="3">
    <location>
        <begin position="266"/>
        <end position="278"/>
    </location>
</feature>
<name>A0A9W7CHJ6_9STRA</name>
<dbReference type="InterPro" id="IPR045180">
    <property type="entry name" value="La_dom_prot"/>
</dbReference>
<dbReference type="Pfam" id="PF05383">
    <property type="entry name" value="La"/>
    <property type="match status" value="1"/>
</dbReference>
<organism evidence="5 6">
    <name type="scientific">Triparma verrucosa</name>
    <dbReference type="NCBI Taxonomy" id="1606542"/>
    <lineage>
        <taxon>Eukaryota</taxon>
        <taxon>Sar</taxon>
        <taxon>Stramenopiles</taxon>
        <taxon>Ochrophyta</taxon>
        <taxon>Bolidophyceae</taxon>
        <taxon>Parmales</taxon>
        <taxon>Triparmaceae</taxon>
        <taxon>Triparma</taxon>
    </lineage>
</organism>